<accession>A0A7U7J1N6</accession>
<organism evidence="1 2">
    <name type="scientific">Candidatus Contendobacter odensis Run_B_J11</name>
    <dbReference type="NCBI Taxonomy" id="1400861"/>
    <lineage>
        <taxon>Bacteria</taxon>
        <taxon>Pseudomonadati</taxon>
        <taxon>Pseudomonadota</taxon>
        <taxon>Gammaproteobacteria</taxon>
        <taxon>Candidatus Competibacteraceae</taxon>
        <taxon>Candidatus Contendibacter</taxon>
    </lineage>
</organism>
<name>A0A7U7J1N6_9GAMM</name>
<protein>
    <submittedName>
        <fullName evidence="1">Uncharacterized protein</fullName>
    </submittedName>
</protein>
<dbReference type="EMBL" id="CBTK010000034">
    <property type="protein sequence ID" value="CDH43672.1"/>
    <property type="molecule type" value="Genomic_DNA"/>
</dbReference>
<proteinExistence type="predicted"/>
<comment type="caution">
    <text evidence="1">The sequence shown here is derived from an EMBL/GenBank/DDBJ whole genome shotgun (WGS) entry which is preliminary data.</text>
</comment>
<evidence type="ECO:0000313" key="1">
    <source>
        <dbReference type="EMBL" id="CDH43672.1"/>
    </source>
</evidence>
<dbReference type="AlphaFoldDB" id="A0A7U7J1N6"/>
<reference evidence="1 2" key="1">
    <citation type="journal article" date="2014" name="ISME J.">
        <title>Candidatus Competibacter-lineage genomes retrieved from metagenomes reveal functional metabolic diversity.</title>
        <authorList>
            <person name="McIlroy S.J."/>
            <person name="Albertsen M."/>
            <person name="Andresen E.K."/>
            <person name="Saunders A.M."/>
            <person name="Kristiansen R."/>
            <person name="Stokholm-Bjerregaard M."/>
            <person name="Nielsen K.L."/>
            <person name="Nielsen P.H."/>
        </authorList>
    </citation>
    <scope>NUCLEOTIDE SEQUENCE [LARGE SCALE GENOMIC DNA]</scope>
    <source>
        <strain evidence="1 2">Run_B_J11</strain>
    </source>
</reference>
<dbReference type="Proteomes" id="UP000019184">
    <property type="component" value="Unassembled WGS sequence"/>
</dbReference>
<keyword evidence="2" id="KW-1185">Reference proteome</keyword>
<gene>
    <name evidence="1" type="ORF">BN874_1290003</name>
</gene>
<sequence>MMKMSMTSLCSACHSCNTAGHGRYETVHDFVRAIDYVPVRGANPFRLVPQGSLKI</sequence>
<evidence type="ECO:0000313" key="2">
    <source>
        <dbReference type="Proteomes" id="UP000019184"/>
    </source>
</evidence>